<dbReference type="Gene3D" id="3.40.1440.10">
    <property type="entry name" value="GIY-YIG endonuclease"/>
    <property type="match status" value="1"/>
</dbReference>
<dbReference type="RefSeq" id="WP_285933734.1">
    <property type="nucleotide sequence ID" value="NZ_JASTZU010000058.1"/>
</dbReference>
<dbReference type="PROSITE" id="PS50164">
    <property type="entry name" value="GIY_YIG"/>
    <property type="match status" value="1"/>
</dbReference>
<feature type="region of interest" description="Disordered" evidence="1">
    <location>
        <begin position="29"/>
        <end position="62"/>
    </location>
</feature>
<proteinExistence type="predicted"/>
<protein>
    <recommendedName>
        <fullName evidence="2">GIY-YIG domain-containing protein</fullName>
    </recommendedName>
</protein>
<dbReference type="InterPro" id="IPR035901">
    <property type="entry name" value="GIY-YIG_endonuc_sf"/>
</dbReference>
<dbReference type="SUPFAM" id="SSF82771">
    <property type="entry name" value="GIY-YIG endonuclease"/>
    <property type="match status" value="1"/>
</dbReference>
<sequence>MGFWNRVGKLVETAIEVAPVVMGTLQQEATKKQASMHQEAERRVREHEKKVSKAENSDRMSDPNFARKVKEEREILNRYYSPTSNTNVSPNSSGEITYKGLTVTQWNRKWIWLGPLDALSIDTLKHYNKVIGLYKMVINGNVVYVGKAIEFSNGGFRKRIRDYRRSSNSGRTHGSGRKIHENTGNLQVSILIVGSKSEDVKLVESLEIAMIKYLDPVWNVQHNR</sequence>
<dbReference type="InterPro" id="IPR000305">
    <property type="entry name" value="GIY-YIG_endonuc"/>
</dbReference>
<evidence type="ECO:0000259" key="2">
    <source>
        <dbReference type="PROSITE" id="PS50164"/>
    </source>
</evidence>
<evidence type="ECO:0000256" key="1">
    <source>
        <dbReference type="SAM" id="MobiDB-lite"/>
    </source>
</evidence>
<gene>
    <name evidence="3" type="ORF">QQS35_18680</name>
</gene>
<feature type="compositionally biased region" description="Basic and acidic residues" evidence="1">
    <location>
        <begin position="38"/>
        <end position="61"/>
    </location>
</feature>
<reference evidence="3 4" key="1">
    <citation type="submission" date="2023-06" db="EMBL/GenBank/DDBJ databases">
        <title>Aquibacillus rhizosphaerae LR5S19.</title>
        <authorList>
            <person name="Sun J.-Q."/>
        </authorList>
    </citation>
    <scope>NUCLEOTIDE SEQUENCE [LARGE SCALE GENOMIC DNA]</scope>
    <source>
        <strain evidence="3 4">LR5S19</strain>
    </source>
</reference>
<evidence type="ECO:0000313" key="3">
    <source>
        <dbReference type="EMBL" id="MDL4842464.1"/>
    </source>
</evidence>
<comment type="caution">
    <text evidence="3">The sequence shown here is derived from an EMBL/GenBank/DDBJ whole genome shotgun (WGS) entry which is preliminary data.</text>
</comment>
<name>A0ABT7LAM1_9BACI</name>
<organism evidence="3 4">
    <name type="scientific">Aquibacillus rhizosphaerae</name>
    <dbReference type="NCBI Taxonomy" id="3051431"/>
    <lineage>
        <taxon>Bacteria</taxon>
        <taxon>Bacillati</taxon>
        <taxon>Bacillota</taxon>
        <taxon>Bacilli</taxon>
        <taxon>Bacillales</taxon>
        <taxon>Bacillaceae</taxon>
        <taxon>Aquibacillus</taxon>
    </lineage>
</organism>
<keyword evidence="4" id="KW-1185">Reference proteome</keyword>
<evidence type="ECO:0000313" key="4">
    <source>
        <dbReference type="Proteomes" id="UP001235343"/>
    </source>
</evidence>
<dbReference type="Proteomes" id="UP001235343">
    <property type="component" value="Unassembled WGS sequence"/>
</dbReference>
<accession>A0ABT7LAM1</accession>
<dbReference type="EMBL" id="JASTZU010000058">
    <property type="protein sequence ID" value="MDL4842464.1"/>
    <property type="molecule type" value="Genomic_DNA"/>
</dbReference>
<feature type="domain" description="GIY-YIG" evidence="2">
    <location>
        <begin position="129"/>
        <end position="220"/>
    </location>
</feature>